<dbReference type="AlphaFoldDB" id="A0A4R3M4V5"/>
<dbReference type="EMBL" id="SMAI01000001">
    <property type="protein sequence ID" value="TCT07613.1"/>
    <property type="molecule type" value="Genomic_DNA"/>
</dbReference>
<feature type="region of interest" description="Disordered" evidence="1">
    <location>
        <begin position="1"/>
        <end position="22"/>
    </location>
</feature>
<proteinExistence type="predicted"/>
<protein>
    <submittedName>
        <fullName evidence="2">Uncharacterized protein</fullName>
    </submittedName>
</protein>
<sequence>MAYQSAQDPLRSLSPSASSPARRMRAIVPSDTADLAPYAKSLWLYVPEGVADGVGRVRVTCVGAASDAETVDLIAPPGLQPLPPVQIRRVWATGTTAGLSIYALSDR</sequence>
<evidence type="ECO:0000313" key="2">
    <source>
        <dbReference type="EMBL" id="TCT07613.1"/>
    </source>
</evidence>
<gene>
    <name evidence="2" type="ORF">EDC64_101132</name>
</gene>
<organism evidence="2 3">
    <name type="scientific">Aquabacter spiritensis</name>
    <dbReference type="NCBI Taxonomy" id="933073"/>
    <lineage>
        <taxon>Bacteria</taxon>
        <taxon>Pseudomonadati</taxon>
        <taxon>Pseudomonadota</taxon>
        <taxon>Alphaproteobacteria</taxon>
        <taxon>Hyphomicrobiales</taxon>
        <taxon>Xanthobacteraceae</taxon>
        <taxon>Aquabacter</taxon>
    </lineage>
</organism>
<dbReference type="OrthoDB" id="7916272at2"/>
<reference evidence="2 3" key="1">
    <citation type="submission" date="2019-03" db="EMBL/GenBank/DDBJ databases">
        <title>Genomic Encyclopedia of Type Strains, Phase IV (KMG-IV): sequencing the most valuable type-strain genomes for metagenomic binning, comparative biology and taxonomic classification.</title>
        <authorList>
            <person name="Goeker M."/>
        </authorList>
    </citation>
    <scope>NUCLEOTIDE SEQUENCE [LARGE SCALE GENOMIC DNA]</scope>
    <source>
        <strain evidence="2 3">DSM 9035</strain>
    </source>
</reference>
<dbReference type="RefSeq" id="WP_132028561.1">
    <property type="nucleotide sequence ID" value="NZ_SMAI01000001.1"/>
</dbReference>
<keyword evidence="3" id="KW-1185">Reference proteome</keyword>
<evidence type="ECO:0000313" key="3">
    <source>
        <dbReference type="Proteomes" id="UP000294664"/>
    </source>
</evidence>
<evidence type="ECO:0000256" key="1">
    <source>
        <dbReference type="SAM" id="MobiDB-lite"/>
    </source>
</evidence>
<name>A0A4R3M4V5_9HYPH</name>
<accession>A0A4R3M4V5</accession>
<comment type="caution">
    <text evidence="2">The sequence shown here is derived from an EMBL/GenBank/DDBJ whole genome shotgun (WGS) entry which is preliminary data.</text>
</comment>
<dbReference type="Proteomes" id="UP000294664">
    <property type="component" value="Unassembled WGS sequence"/>
</dbReference>
<feature type="compositionally biased region" description="Low complexity" evidence="1">
    <location>
        <begin position="9"/>
        <end position="21"/>
    </location>
</feature>